<evidence type="ECO:0000256" key="6">
    <source>
        <dbReference type="ARBA" id="ARBA00023242"/>
    </source>
</evidence>
<dbReference type="InterPro" id="IPR038089">
    <property type="entry name" value="Med31_sf"/>
</dbReference>
<feature type="region of interest" description="Disordered" evidence="8">
    <location>
        <begin position="390"/>
        <end position="416"/>
    </location>
</feature>
<organism evidence="9 10">
    <name type="scientific">Brassica cretica</name>
    <name type="common">Mustard</name>
    <dbReference type="NCBI Taxonomy" id="69181"/>
    <lineage>
        <taxon>Eukaryota</taxon>
        <taxon>Viridiplantae</taxon>
        <taxon>Streptophyta</taxon>
        <taxon>Embryophyta</taxon>
        <taxon>Tracheophyta</taxon>
        <taxon>Spermatophyta</taxon>
        <taxon>Magnoliopsida</taxon>
        <taxon>eudicotyledons</taxon>
        <taxon>Gunneridae</taxon>
        <taxon>Pentapetalae</taxon>
        <taxon>rosids</taxon>
        <taxon>malvids</taxon>
        <taxon>Brassicales</taxon>
        <taxon>Brassicaceae</taxon>
        <taxon>Brassiceae</taxon>
        <taxon>Brassica</taxon>
    </lineage>
</organism>
<evidence type="ECO:0000256" key="2">
    <source>
        <dbReference type="ARBA" id="ARBA00006378"/>
    </source>
</evidence>
<dbReference type="InterPro" id="IPR008831">
    <property type="entry name" value="Mediator_Med31"/>
</dbReference>
<dbReference type="FunFam" id="1.10.10.1340:FF:000001">
    <property type="entry name" value="Mediator of RNA polymerase II transcription subunit 31"/>
    <property type="match status" value="1"/>
</dbReference>
<dbReference type="InterPro" id="IPR015943">
    <property type="entry name" value="WD40/YVTN_repeat-like_dom_sf"/>
</dbReference>
<dbReference type="InterPro" id="IPR001680">
    <property type="entry name" value="WD40_rpt"/>
</dbReference>
<feature type="compositionally biased region" description="Pro residues" evidence="8">
    <location>
        <begin position="390"/>
        <end position="408"/>
    </location>
</feature>
<keyword evidence="7" id="KW-0853">WD repeat</keyword>
<comment type="subcellular location">
    <subcellularLocation>
        <location evidence="1">Nucleus</location>
    </subcellularLocation>
</comment>
<dbReference type="SMART" id="SM00320">
    <property type="entry name" value="WD40"/>
    <property type="match status" value="1"/>
</dbReference>
<protein>
    <recommendedName>
        <fullName evidence="11">Mediator of RNA polymerase II transcription subunit 31</fullName>
    </recommendedName>
</protein>
<accession>A0A8S9NKL9</accession>
<dbReference type="PANTHER" id="PTHR47232">
    <property type="entry name" value="TRANSDUCIN FAMILY PROTEIN / WD-40 REPEAT FAMILY PROTEIN"/>
    <property type="match status" value="1"/>
</dbReference>
<dbReference type="GO" id="GO:0003712">
    <property type="term" value="F:transcription coregulator activity"/>
    <property type="evidence" value="ECO:0007669"/>
    <property type="project" value="InterPro"/>
</dbReference>
<dbReference type="EMBL" id="QGKX02001621">
    <property type="protein sequence ID" value="KAF3505210.1"/>
    <property type="molecule type" value="Genomic_DNA"/>
</dbReference>
<dbReference type="AlphaFoldDB" id="A0A8S9NKL9"/>
<evidence type="ECO:0008006" key="11">
    <source>
        <dbReference type="Google" id="ProtNLM"/>
    </source>
</evidence>
<sequence>MADAEAKFLRVDRVENKKNVPGKTGSLLGIAEFWTERDKVKKTATNGTSTPHPPSEMKPLKMPSIILPPSFKRKASAPARPEASETAQHVATTDSDAPMEVRNGSQTKRSRTVVPNEVVRETQSQAKPRIRVSSNIPGQAAQQEKSEFHGHEELIALIGRSSLRATIESRTLAMLPSGHTKRMRSLALSPSNRDLFATSALDGVVHFWKLHSDRSSATLFKTINRVEVDQKRWAEDIAWHPHKSALFSVYTADEGHAQISALYLNEARESTYKDPDDGRQRFLLELEFIQCLANPTYIHYLAQNRYFEDEAFIEYLKYLQYWQRPEYIKFIMYPHCLYFLELLQNPNFRSAMAHPANKELAHRQQFYYWKNYRNNRLKHILPRPLPEPVAPEPPAVPSSSLPPAPPATAAPSPLLAKNETRNMVSAGIDRRKRKYVLLSSS</sequence>
<dbReference type="Pfam" id="PF05669">
    <property type="entry name" value="Med31"/>
    <property type="match status" value="1"/>
</dbReference>
<evidence type="ECO:0000256" key="7">
    <source>
        <dbReference type="PROSITE-ProRule" id="PRU00221"/>
    </source>
</evidence>
<evidence type="ECO:0000313" key="10">
    <source>
        <dbReference type="Proteomes" id="UP000712600"/>
    </source>
</evidence>
<keyword evidence="4" id="KW-0010">Activator</keyword>
<evidence type="ECO:0000313" key="9">
    <source>
        <dbReference type="EMBL" id="KAF3505210.1"/>
    </source>
</evidence>
<dbReference type="PANTHER" id="PTHR47232:SF3">
    <property type="entry name" value="ANAPHASE-PROMOTING COMPLEX SUBUNIT 4 WD40 DOMAIN-CONTAINING PROTEIN"/>
    <property type="match status" value="1"/>
</dbReference>
<proteinExistence type="inferred from homology"/>
<evidence type="ECO:0000256" key="3">
    <source>
        <dbReference type="ARBA" id="ARBA00023015"/>
    </source>
</evidence>
<dbReference type="Gene3D" id="2.130.10.10">
    <property type="entry name" value="YVTN repeat-like/Quinoprotein amine dehydrogenase"/>
    <property type="match status" value="1"/>
</dbReference>
<keyword evidence="5" id="KW-0804">Transcription</keyword>
<keyword evidence="3" id="KW-0805">Transcription regulation</keyword>
<keyword evidence="6" id="KW-0539">Nucleus</keyword>
<evidence type="ECO:0000256" key="5">
    <source>
        <dbReference type="ARBA" id="ARBA00023163"/>
    </source>
</evidence>
<feature type="region of interest" description="Disordered" evidence="8">
    <location>
        <begin position="41"/>
        <end position="126"/>
    </location>
</feature>
<dbReference type="Proteomes" id="UP000712600">
    <property type="component" value="Unassembled WGS sequence"/>
</dbReference>
<reference evidence="9" key="1">
    <citation type="submission" date="2019-12" db="EMBL/GenBank/DDBJ databases">
        <title>Genome sequencing and annotation of Brassica cretica.</title>
        <authorList>
            <person name="Studholme D.J."/>
            <person name="Sarris P."/>
        </authorList>
    </citation>
    <scope>NUCLEOTIDE SEQUENCE</scope>
    <source>
        <strain evidence="9">PFS-109/04</strain>
        <tissue evidence="9">Leaf</tissue>
    </source>
</reference>
<evidence type="ECO:0000256" key="8">
    <source>
        <dbReference type="SAM" id="MobiDB-lite"/>
    </source>
</evidence>
<feature type="compositionally biased region" description="Polar residues" evidence="8">
    <location>
        <begin position="85"/>
        <end position="95"/>
    </location>
</feature>
<dbReference type="SUPFAM" id="SSF50952">
    <property type="entry name" value="Soluble quinoprotein glucose dehydrogenase"/>
    <property type="match status" value="1"/>
</dbReference>
<dbReference type="GO" id="GO:0016592">
    <property type="term" value="C:mediator complex"/>
    <property type="evidence" value="ECO:0007669"/>
    <property type="project" value="InterPro"/>
</dbReference>
<name>A0A8S9NKL9_BRACR</name>
<evidence type="ECO:0000256" key="4">
    <source>
        <dbReference type="ARBA" id="ARBA00023159"/>
    </source>
</evidence>
<evidence type="ECO:0000256" key="1">
    <source>
        <dbReference type="ARBA" id="ARBA00004123"/>
    </source>
</evidence>
<comment type="similarity">
    <text evidence="2">Belongs to the Mediator complex subunit 31 family.</text>
</comment>
<dbReference type="Gene3D" id="1.10.10.1340">
    <property type="entry name" value="Mediator of RNA polymerase II, submodule Med31 (Soh1)"/>
    <property type="match status" value="1"/>
</dbReference>
<dbReference type="PROSITE" id="PS50082">
    <property type="entry name" value="WD_REPEATS_2"/>
    <property type="match status" value="1"/>
</dbReference>
<gene>
    <name evidence="9" type="ORF">F2Q69_00044462</name>
</gene>
<feature type="repeat" description="WD" evidence="7">
    <location>
        <begin position="176"/>
        <end position="218"/>
    </location>
</feature>
<comment type="caution">
    <text evidence="9">The sequence shown here is derived from an EMBL/GenBank/DDBJ whole genome shotgun (WGS) entry which is preliminary data.</text>
</comment>
<dbReference type="GO" id="GO:0006355">
    <property type="term" value="P:regulation of DNA-templated transcription"/>
    <property type="evidence" value="ECO:0007669"/>
    <property type="project" value="InterPro"/>
</dbReference>
<dbReference type="InterPro" id="IPR011041">
    <property type="entry name" value="Quinoprot_gluc/sorb_DH_b-prop"/>
</dbReference>